<dbReference type="EMBL" id="UATH01000001">
    <property type="protein sequence ID" value="SPY08622.1"/>
    <property type="molecule type" value="Genomic_DNA"/>
</dbReference>
<dbReference type="GO" id="GO:0042168">
    <property type="term" value="P:heme metabolic process"/>
    <property type="evidence" value="ECO:0007669"/>
    <property type="project" value="InterPro"/>
</dbReference>
<dbReference type="RefSeq" id="WP_018026368.1">
    <property type="nucleotide sequence ID" value="NZ_CP027417.1"/>
</dbReference>
<evidence type="ECO:0000256" key="5">
    <source>
        <dbReference type="ARBA" id="ARBA00022519"/>
    </source>
</evidence>
<comment type="function">
    <text evidence="1">Involved in a late step of protoheme IX synthesis.</text>
</comment>
<keyword evidence="9" id="KW-0627">Porphyrin biosynthesis</keyword>
<dbReference type="SUPFAM" id="SSF48452">
    <property type="entry name" value="TPR-like"/>
    <property type="match status" value="1"/>
</dbReference>
<keyword evidence="8 11" id="KW-0472">Membrane</keyword>
<evidence type="ECO:0000256" key="10">
    <source>
        <dbReference type="SAM" id="MobiDB-lite"/>
    </source>
</evidence>
<evidence type="ECO:0000256" key="6">
    <source>
        <dbReference type="ARBA" id="ARBA00022692"/>
    </source>
</evidence>
<dbReference type="InterPro" id="IPR010817">
    <property type="entry name" value="HemY_N"/>
</dbReference>
<dbReference type="UniPathway" id="UPA00252"/>
<reference evidence="13 14" key="1">
    <citation type="submission" date="2018-06" db="EMBL/GenBank/DDBJ databases">
        <authorList>
            <consortium name="Pathogen Informatics"/>
            <person name="Doyle S."/>
        </authorList>
    </citation>
    <scope>NUCLEOTIDE SEQUENCE [LARGE SCALE GENOMIC DNA]</scope>
    <source>
        <strain evidence="13 14">NCTC11009</strain>
    </source>
</reference>
<keyword evidence="4" id="KW-1003">Cell membrane</keyword>
<dbReference type="GO" id="GO:0006779">
    <property type="term" value="P:porphyrin-containing compound biosynthetic process"/>
    <property type="evidence" value="ECO:0007669"/>
    <property type="project" value="UniProtKB-KW"/>
</dbReference>
<evidence type="ECO:0000256" key="8">
    <source>
        <dbReference type="ARBA" id="ARBA00023136"/>
    </source>
</evidence>
<dbReference type="KEGG" id="our:CEQ07_06190"/>
<dbReference type="InterPro" id="IPR011990">
    <property type="entry name" value="TPR-like_helical_dom_sf"/>
</dbReference>
<protein>
    <submittedName>
        <fullName evidence="13">Putative protoheme IX biogenesis protein</fullName>
    </submittedName>
</protein>
<feature type="compositionally biased region" description="Basic and acidic residues" evidence="10">
    <location>
        <begin position="439"/>
        <end position="448"/>
    </location>
</feature>
<feature type="domain" description="HemY N-terminal" evidence="12">
    <location>
        <begin position="26"/>
        <end position="133"/>
    </location>
</feature>
<evidence type="ECO:0000256" key="11">
    <source>
        <dbReference type="SAM" id="Phobius"/>
    </source>
</evidence>
<evidence type="ECO:0000313" key="14">
    <source>
        <dbReference type="Proteomes" id="UP000250242"/>
    </source>
</evidence>
<dbReference type="InterPro" id="IPR005254">
    <property type="entry name" value="Heme_biosyn_assoc_TPR_pro"/>
</dbReference>
<evidence type="ECO:0000256" key="4">
    <source>
        <dbReference type="ARBA" id="ARBA00022475"/>
    </source>
</evidence>
<comment type="subcellular location">
    <subcellularLocation>
        <location evidence="2">Cell inner membrane</location>
        <topology evidence="2">Multi-pass membrane protein</topology>
    </subcellularLocation>
</comment>
<evidence type="ECO:0000256" key="2">
    <source>
        <dbReference type="ARBA" id="ARBA00004429"/>
    </source>
</evidence>
<name>A0A2X1UN73_9BURK</name>
<evidence type="ECO:0000256" key="9">
    <source>
        <dbReference type="ARBA" id="ARBA00023244"/>
    </source>
</evidence>
<keyword evidence="5" id="KW-0997">Cell inner membrane</keyword>
<evidence type="ECO:0000256" key="1">
    <source>
        <dbReference type="ARBA" id="ARBA00002962"/>
    </source>
</evidence>
<evidence type="ECO:0000256" key="7">
    <source>
        <dbReference type="ARBA" id="ARBA00022989"/>
    </source>
</evidence>
<evidence type="ECO:0000256" key="3">
    <source>
        <dbReference type="ARBA" id="ARBA00004744"/>
    </source>
</evidence>
<accession>A0A2X1UN73</accession>
<dbReference type="Gene3D" id="1.25.40.10">
    <property type="entry name" value="Tetratricopeptide repeat domain"/>
    <property type="match status" value="2"/>
</dbReference>
<proteinExistence type="predicted"/>
<keyword evidence="7 11" id="KW-1133">Transmembrane helix</keyword>
<feature type="compositionally biased region" description="Basic and acidic residues" evidence="10">
    <location>
        <begin position="419"/>
        <end position="429"/>
    </location>
</feature>
<dbReference type="AlphaFoldDB" id="A0A2X1UN73"/>
<dbReference type="GO" id="GO:0005886">
    <property type="term" value="C:plasma membrane"/>
    <property type="evidence" value="ECO:0007669"/>
    <property type="project" value="UniProtKB-SubCell"/>
</dbReference>
<dbReference type="Pfam" id="PF07219">
    <property type="entry name" value="HemY_N"/>
    <property type="match status" value="1"/>
</dbReference>
<dbReference type="Proteomes" id="UP000250242">
    <property type="component" value="Unassembled WGS sequence"/>
</dbReference>
<evidence type="ECO:0000313" key="13">
    <source>
        <dbReference type="EMBL" id="SPY08622.1"/>
    </source>
</evidence>
<gene>
    <name evidence="13" type="ORF">NCTC11009_01852</name>
</gene>
<keyword evidence="6 11" id="KW-0812">Transmembrane</keyword>
<organism evidence="13 14">
    <name type="scientific">Oligella urethralis</name>
    <dbReference type="NCBI Taxonomy" id="90245"/>
    <lineage>
        <taxon>Bacteria</taxon>
        <taxon>Pseudomonadati</taxon>
        <taxon>Pseudomonadota</taxon>
        <taxon>Betaproteobacteria</taxon>
        <taxon>Burkholderiales</taxon>
        <taxon>Alcaligenaceae</taxon>
        <taxon>Oligella</taxon>
    </lineage>
</organism>
<dbReference type="GeneID" id="93428008"/>
<feature type="region of interest" description="Disordered" evidence="10">
    <location>
        <begin position="403"/>
        <end position="448"/>
    </location>
</feature>
<sequence>MKTVIKLLLLIAIAVFAAVSLQDTSGYVSLVINDERRTVSLIVGVLILVLAFFVAYLILRLISHLLNAPKRFDEWREKRRTRRDLGLLERGWMGWLEGRVDVAEKDFNKLHSKTHSEQRQVLASLAAAKAAHQVNDELKRDEMLALSLEKAVSYPELYDAAATVKAEILLDQRKSDEAIQILEKLNEAHPNQIHIRKLLLRAYKQAGRLREVIKEARYLLKKKKIDVNYAENLIETSANTIIASPSEMLWESVYEQLSSEEQSSPAIAISASRRYADRNDYKQVMKVLEKAYETEYNPLILDEYLSVEAKEYQAQRLSKVQKWLENDPENPDLLRAAGHLCLLEQLWGQAERYLTKSLAKKADPRTHALLGTLYDRLSKPEEALKHWRQGSSAVIVLPGSAALPSADTTNDPLNPPDMKNLDGPDDHFISSRSKLQTINKDEMPEDKA</sequence>
<dbReference type="NCBIfam" id="TIGR00540">
    <property type="entry name" value="TPR_hemY_coli"/>
    <property type="match status" value="1"/>
</dbReference>
<evidence type="ECO:0000259" key="12">
    <source>
        <dbReference type="Pfam" id="PF07219"/>
    </source>
</evidence>
<comment type="pathway">
    <text evidence="3">Porphyrin-containing compound metabolism; protoheme biosynthesis.</text>
</comment>
<feature type="transmembrane region" description="Helical" evidence="11">
    <location>
        <begin position="38"/>
        <end position="62"/>
    </location>
</feature>